<feature type="transmembrane region" description="Helical" evidence="1">
    <location>
        <begin position="71"/>
        <end position="92"/>
    </location>
</feature>
<comment type="caution">
    <text evidence="2">The sequence shown here is derived from an EMBL/GenBank/DDBJ whole genome shotgun (WGS) entry which is preliminary data.</text>
</comment>
<proteinExistence type="predicted"/>
<evidence type="ECO:0000313" key="2">
    <source>
        <dbReference type="EMBL" id="KYO48421.1"/>
    </source>
</evidence>
<organism evidence="2 3">
    <name type="scientific">Alligator mississippiensis</name>
    <name type="common">American alligator</name>
    <dbReference type="NCBI Taxonomy" id="8496"/>
    <lineage>
        <taxon>Eukaryota</taxon>
        <taxon>Metazoa</taxon>
        <taxon>Chordata</taxon>
        <taxon>Craniata</taxon>
        <taxon>Vertebrata</taxon>
        <taxon>Euteleostomi</taxon>
        <taxon>Archelosauria</taxon>
        <taxon>Archosauria</taxon>
        <taxon>Crocodylia</taxon>
        <taxon>Alligatoridae</taxon>
        <taxon>Alligatorinae</taxon>
        <taxon>Alligator</taxon>
    </lineage>
</organism>
<keyword evidence="1" id="KW-1133">Transmembrane helix</keyword>
<keyword evidence="1" id="KW-0812">Transmembrane</keyword>
<dbReference type="EMBL" id="AKHW03000190">
    <property type="protein sequence ID" value="KYO48421.1"/>
    <property type="molecule type" value="Genomic_DNA"/>
</dbReference>
<sequence>MEYIARQDRWWAEDVAHEKAQDEVEDWADWEFWVQLLALEHEWVKALQEQNTRLAQAVQVRDDDHWVLDTVLALVVTFVPPIAWLLTLALPLPWQPPTAKQ</sequence>
<evidence type="ECO:0000313" key="3">
    <source>
        <dbReference type="Proteomes" id="UP000050525"/>
    </source>
</evidence>
<dbReference type="AlphaFoldDB" id="A0A151PH47"/>
<dbReference type="Proteomes" id="UP000050525">
    <property type="component" value="Unassembled WGS sequence"/>
</dbReference>
<protein>
    <submittedName>
        <fullName evidence="2">Uncharacterized protein</fullName>
    </submittedName>
</protein>
<evidence type="ECO:0000256" key="1">
    <source>
        <dbReference type="SAM" id="Phobius"/>
    </source>
</evidence>
<gene>
    <name evidence="2" type="ORF">Y1Q_0022630</name>
</gene>
<accession>A0A151PH47</accession>
<reference evidence="2 3" key="1">
    <citation type="journal article" date="2012" name="Genome Biol.">
        <title>Sequencing three crocodilian genomes to illuminate the evolution of archosaurs and amniotes.</title>
        <authorList>
            <person name="St John J.A."/>
            <person name="Braun E.L."/>
            <person name="Isberg S.R."/>
            <person name="Miles L.G."/>
            <person name="Chong A.Y."/>
            <person name="Gongora J."/>
            <person name="Dalzell P."/>
            <person name="Moran C."/>
            <person name="Bed'hom B."/>
            <person name="Abzhanov A."/>
            <person name="Burgess S.C."/>
            <person name="Cooksey A.M."/>
            <person name="Castoe T.A."/>
            <person name="Crawford N.G."/>
            <person name="Densmore L.D."/>
            <person name="Drew J.C."/>
            <person name="Edwards S.V."/>
            <person name="Faircloth B.C."/>
            <person name="Fujita M.K."/>
            <person name="Greenwold M.J."/>
            <person name="Hoffmann F.G."/>
            <person name="Howard J.M."/>
            <person name="Iguchi T."/>
            <person name="Janes D.E."/>
            <person name="Khan S.Y."/>
            <person name="Kohno S."/>
            <person name="de Koning A.J."/>
            <person name="Lance S.L."/>
            <person name="McCarthy F.M."/>
            <person name="McCormack J.E."/>
            <person name="Merchant M.E."/>
            <person name="Peterson D.G."/>
            <person name="Pollock D.D."/>
            <person name="Pourmand N."/>
            <person name="Raney B.J."/>
            <person name="Roessler K.A."/>
            <person name="Sanford J.R."/>
            <person name="Sawyer R.H."/>
            <person name="Schmidt C.J."/>
            <person name="Triplett E.W."/>
            <person name="Tuberville T.D."/>
            <person name="Venegas-Anaya M."/>
            <person name="Howard J.T."/>
            <person name="Jarvis E.D."/>
            <person name="Guillette L.J.Jr."/>
            <person name="Glenn T.C."/>
            <person name="Green R.E."/>
            <person name="Ray D.A."/>
        </authorList>
    </citation>
    <scope>NUCLEOTIDE SEQUENCE [LARGE SCALE GENOMIC DNA]</scope>
    <source>
        <strain evidence="2">KSC_2009_1</strain>
    </source>
</reference>
<keyword evidence="3" id="KW-1185">Reference proteome</keyword>
<keyword evidence="1" id="KW-0472">Membrane</keyword>
<name>A0A151PH47_ALLMI</name>